<gene>
    <name evidence="1" type="ORF">NDU88_007099</name>
</gene>
<dbReference type="EMBL" id="JANPWB010000009">
    <property type="protein sequence ID" value="KAJ1154347.1"/>
    <property type="molecule type" value="Genomic_DNA"/>
</dbReference>
<proteinExistence type="predicted"/>
<protein>
    <submittedName>
        <fullName evidence="1">Uncharacterized protein</fullName>
    </submittedName>
</protein>
<organism evidence="1 2">
    <name type="scientific">Pleurodeles waltl</name>
    <name type="common">Iberian ribbed newt</name>
    <dbReference type="NCBI Taxonomy" id="8319"/>
    <lineage>
        <taxon>Eukaryota</taxon>
        <taxon>Metazoa</taxon>
        <taxon>Chordata</taxon>
        <taxon>Craniata</taxon>
        <taxon>Vertebrata</taxon>
        <taxon>Euteleostomi</taxon>
        <taxon>Amphibia</taxon>
        <taxon>Batrachia</taxon>
        <taxon>Caudata</taxon>
        <taxon>Salamandroidea</taxon>
        <taxon>Salamandridae</taxon>
        <taxon>Pleurodelinae</taxon>
        <taxon>Pleurodeles</taxon>
    </lineage>
</organism>
<accession>A0AAV7RP47</accession>
<evidence type="ECO:0000313" key="2">
    <source>
        <dbReference type="Proteomes" id="UP001066276"/>
    </source>
</evidence>
<reference evidence="1" key="1">
    <citation type="journal article" date="2022" name="bioRxiv">
        <title>Sequencing and chromosome-scale assembly of the giantPleurodeles waltlgenome.</title>
        <authorList>
            <person name="Brown T."/>
            <person name="Elewa A."/>
            <person name="Iarovenko S."/>
            <person name="Subramanian E."/>
            <person name="Araus A.J."/>
            <person name="Petzold A."/>
            <person name="Susuki M."/>
            <person name="Suzuki K.-i.T."/>
            <person name="Hayashi T."/>
            <person name="Toyoda A."/>
            <person name="Oliveira C."/>
            <person name="Osipova E."/>
            <person name="Leigh N.D."/>
            <person name="Simon A."/>
            <person name="Yun M.H."/>
        </authorList>
    </citation>
    <scope>NUCLEOTIDE SEQUENCE</scope>
    <source>
        <strain evidence="1">20211129_DDA</strain>
        <tissue evidence="1">Liver</tissue>
    </source>
</reference>
<keyword evidence="2" id="KW-1185">Reference proteome</keyword>
<dbReference type="AlphaFoldDB" id="A0AAV7RP47"/>
<sequence>MTTQRVYEHREKYGSLLYRLVIRDIATSFVPAVKDAAGMVVSTAPNIAEAFAAYHQRLYVHNPRPLIKTTHPLLSDISLPLLTPIQRKALEKPGTEDKIHAAISNLKSG</sequence>
<evidence type="ECO:0000313" key="1">
    <source>
        <dbReference type="EMBL" id="KAJ1154347.1"/>
    </source>
</evidence>
<comment type="caution">
    <text evidence="1">The sequence shown here is derived from an EMBL/GenBank/DDBJ whole genome shotgun (WGS) entry which is preliminary data.</text>
</comment>
<dbReference type="Proteomes" id="UP001066276">
    <property type="component" value="Chromosome 5"/>
</dbReference>
<name>A0AAV7RP47_PLEWA</name>